<gene>
    <name evidence="2" type="ORF">SAMN05421748_11181</name>
</gene>
<dbReference type="Proteomes" id="UP000219612">
    <property type="component" value="Unassembled WGS sequence"/>
</dbReference>
<keyword evidence="3" id="KW-1185">Reference proteome</keyword>
<evidence type="ECO:0000259" key="1">
    <source>
        <dbReference type="PROSITE" id="PS51186"/>
    </source>
</evidence>
<dbReference type="EMBL" id="OBDY01000011">
    <property type="protein sequence ID" value="SNY50691.1"/>
    <property type="molecule type" value="Genomic_DNA"/>
</dbReference>
<reference evidence="2 3" key="1">
    <citation type="submission" date="2017-09" db="EMBL/GenBank/DDBJ databases">
        <authorList>
            <person name="Ehlers B."/>
            <person name="Leendertz F.H."/>
        </authorList>
    </citation>
    <scope>NUCLEOTIDE SEQUENCE [LARGE SCALE GENOMIC DNA]</scope>
    <source>
        <strain evidence="2 3">CGMCC 4.6857</strain>
    </source>
</reference>
<dbReference type="PANTHER" id="PTHR13170">
    <property type="entry name" value="O-GLCNACASE"/>
    <property type="match status" value="1"/>
</dbReference>
<dbReference type="CDD" id="cd04301">
    <property type="entry name" value="NAT_SF"/>
    <property type="match status" value="1"/>
</dbReference>
<protein>
    <submittedName>
        <fullName evidence="2">Acetyltransferase (GNAT) family protein</fullName>
    </submittedName>
</protein>
<keyword evidence="2" id="KW-0808">Transferase</keyword>
<dbReference type="InterPro" id="IPR051822">
    <property type="entry name" value="Glycosyl_Hydrolase_84"/>
</dbReference>
<organism evidence="2 3">
    <name type="scientific">Paractinoplanes atraurantiacus</name>
    <dbReference type="NCBI Taxonomy" id="1036182"/>
    <lineage>
        <taxon>Bacteria</taxon>
        <taxon>Bacillati</taxon>
        <taxon>Actinomycetota</taxon>
        <taxon>Actinomycetes</taxon>
        <taxon>Micromonosporales</taxon>
        <taxon>Micromonosporaceae</taxon>
        <taxon>Paractinoplanes</taxon>
    </lineage>
</organism>
<dbReference type="PROSITE" id="PS51186">
    <property type="entry name" value="GNAT"/>
    <property type="match status" value="1"/>
</dbReference>
<sequence>MSQATRPVNPRLRIVQPKIRAYRPSDLDSIYDICVRTADAGGDARGQNSSDRLVGDIFAAPYVVLEPERAYVLDDGEGTAVGYVLGTKDTADFVKRYRDEWLPATEGRYGDDPRDQMWLSLHHNPERMIIPALADYPAHLHIDLLPEWQGKGFGRGLMAAFLDGLRAAGVDRVHLGMNPANTGARVFYERLGFTELTVPGAENVTYMGRSTF</sequence>
<dbReference type="Pfam" id="PF00583">
    <property type="entry name" value="Acetyltransf_1"/>
    <property type="match status" value="1"/>
</dbReference>
<name>A0A285IUS5_9ACTN</name>
<dbReference type="Gene3D" id="3.40.630.30">
    <property type="match status" value="1"/>
</dbReference>
<feature type="domain" description="N-acetyltransferase" evidence="1">
    <location>
        <begin position="17"/>
        <end position="212"/>
    </location>
</feature>
<dbReference type="SUPFAM" id="SSF55729">
    <property type="entry name" value="Acyl-CoA N-acyltransferases (Nat)"/>
    <property type="match status" value="1"/>
</dbReference>
<evidence type="ECO:0000313" key="3">
    <source>
        <dbReference type="Proteomes" id="UP000219612"/>
    </source>
</evidence>
<evidence type="ECO:0000313" key="2">
    <source>
        <dbReference type="EMBL" id="SNY50691.1"/>
    </source>
</evidence>
<dbReference type="AlphaFoldDB" id="A0A285IUS5"/>
<dbReference type="InterPro" id="IPR016181">
    <property type="entry name" value="Acyl_CoA_acyltransferase"/>
</dbReference>
<dbReference type="GO" id="GO:0016747">
    <property type="term" value="F:acyltransferase activity, transferring groups other than amino-acyl groups"/>
    <property type="evidence" value="ECO:0007669"/>
    <property type="project" value="InterPro"/>
</dbReference>
<accession>A0A285IUS5</accession>
<proteinExistence type="predicted"/>
<dbReference type="PANTHER" id="PTHR13170:SF16">
    <property type="entry name" value="PROTEIN O-GLCNACASE"/>
    <property type="match status" value="1"/>
</dbReference>
<dbReference type="InterPro" id="IPR000182">
    <property type="entry name" value="GNAT_dom"/>
</dbReference>